<dbReference type="AlphaFoldDB" id="A0A6I6MQ43"/>
<comment type="cofactor">
    <cofactor evidence="1">
        <name>Mg(2+)</name>
        <dbReference type="ChEBI" id="CHEBI:18420"/>
    </cofactor>
</comment>
<evidence type="ECO:0000313" key="7">
    <source>
        <dbReference type="Proteomes" id="UP000431269"/>
    </source>
</evidence>
<dbReference type="EC" id="3.6.1.-" evidence="6"/>
<dbReference type="SUPFAM" id="SSF55811">
    <property type="entry name" value="Nudix"/>
    <property type="match status" value="1"/>
</dbReference>
<dbReference type="InterPro" id="IPR020084">
    <property type="entry name" value="NUDIX_hydrolase_CS"/>
</dbReference>
<dbReference type="Pfam" id="PF00293">
    <property type="entry name" value="NUDIX"/>
    <property type="match status" value="1"/>
</dbReference>
<keyword evidence="7" id="KW-1185">Reference proteome</keyword>
<dbReference type="Proteomes" id="UP000431269">
    <property type="component" value="Chromosome"/>
</dbReference>
<evidence type="ECO:0000256" key="3">
    <source>
        <dbReference type="ARBA" id="ARBA00022842"/>
    </source>
</evidence>
<dbReference type="RefSeq" id="WP_158764651.1">
    <property type="nucleotide sequence ID" value="NZ_CP047045.1"/>
</dbReference>
<feature type="domain" description="Nudix hydrolase" evidence="5">
    <location>
        <begin position="22"/>
        <end position="163"/>
    </location>
</feature>
<evidence type="ECO:0000313" key="6">
    <source>
        <dbReference type="EMBL" id="QGZ93652.1"/>
    </source>
</evidence>
<evidence type="ECO:0000259" key="5">
    <source>
        <dbReference type="PROSITE" id="PS51462"/>
    </source>
</evidence>
<evidence type="ECO:0000256" key="1">
    <source>
        <dbReference type="ARBA" id="ARBA00001946"/>
    </source>
</evidence>
<protein>
    <submittedName>
        <fullName evidence="6">Phosphatase NudJ</fullName>
        <ecNumber evidence="6">3.6.1.-</ecNumber>
    </submittedName>
</protein>
<evidence type="ECO:0000256" key="4">
    <source>
        <dbReference type="RuleBase" id="RU003476"/>
    </source>
</evidence>
<dbReference type="PANTHER" id="PTHR43222:SF2">
    <property type="entry name" value="NUDIX HYDROLASE 23, CHLOROPLASTIC"/>
    <property type="match status" value="1"/>
</dbReference>
<dbReference type="EMBL" id="CP047045">
    <property type="protein sequence ID" value="QGZ93652.1"/>
    <property type="molecule type" value="Genomic_DNA"/>
</dbReference>
<comment type="similarity">
    <text evidence="4">Belongs to the Nudix hydrolase family.</text>
</comment>
<keyword evidence="3" id="KW-0460">Magnesium</keyword>
<proteinExistence type="inferred from homology"/>
<dbReference type="PANTHER" id="PTHR43222">
    <property type="entry name" value="NUDIX HYDROLASE 23"/>
    <property type="match status" value="1"/>
</dbReference>
<evidence type="ECO:0000256" key="2">
    <source>
        <dbReference type="ARBA" id="ARBA00022801"/>
    </source>
</evidence>
<dbReference type="InterPro" id="IPR015797">
    <property type="entry name" value="NUDIX_hydrolase-like_dom_sf"/>
</dbReference>
<dbReference type="InterPro" id="IPR000086">
    <property type="entry name" value="NUDIX_hydrolase_dom"/>
</dbReference>
<organism evidence="6 7">
    <name type="scientific">Terricaulis silvestris</name>
    <dbReference type="NCBI Taxonomy" id="2686094"/>
    <lineage>
        <taxon>Bacteria</taxon>
        <taxon>Pseudomonadati</taxon>
        <taxon>Pseudomonadota</taxon>
        <taxon>Alphaproteobacteria</taxon>
        <taxon>Caulobacterales</taxon>
        <taxon>Caulobacteraceae</taxon>
        <taxon>Terricaulis</taxon>
    </lineage>
</organism>
<dbReference type="InterPro" id="IPR020476">
    <property type="entry name" value="Nudix_hydrolase"/>
</dbReference>
<reference evidence="7" key="1">
    <citation type="submission" date="2019-12" db="EMBL/GenBank/DDBJ databases">
        <title>Complete genome of Terracaulis silvestris 0127_4.</title>
        <authorList>
            <person name="Vieira S."/>
            <person name="Riedel T."/>
            <person name="Sproer C."/>
            <person name="Pascual J."/>
            <person name="Boedeker C."/>
            <person name="Overmann J."/>
        </authorList>
    </citation>
    <scope>NUCLEOTIDE SEQUENCE [LARGE SCALE GENOMIC DNA]</scope>
    <source>
        <strain evidence="7">0127_4</strain>
    </source>
</reference>
<name>A0A6I6MQ43_9CAUL</name>
<dbReference type="PROSITE" id="PS51462">
    <property type="entry name" value="NUDIX"/>
    <property type="match status" value="1"/>
</dbReference>
<dbReference type="Gene3D" id="3.90.79.10">
    <property type="entry name" value="Nucleoside Triphosphate Pyrophosphohydrolase"/>
    <property type="match status" value="1"/>
</dbReference>
<gene>
    <name evidence="6" type="primary">nudJ</name>
    <name evidence="6" type="ORF">DSM104635_00464</name>
</gene>
<sequence>MITHRYCSQCGSGYPQSEEQPAHLRCVSCGAIRYDNPDVLTLAAVYAEDKLLLIQRGADPYKGKWALPGGYVERGESVEAAAARELREETGVNVDPYLFLAHGVISVTPINQVHVCLIAILDKIVEPIANEPEILAARWFSKDEYPLDNMWEPARNISAEAMFRPCVTRTISVIQQTDNAIRVIHTDVGLSHPWRNI</sequence>
<dbReference type="KEGG" id="tsv:DSM104635_00464"/>
<accession>A0A6I6MQ43</accession>
<dbReference type="GO" id="GO:0016787">
    <property type="term" value="F:hydrolase activity"/>
    <property type="evidence" value="ECO:0007669"/>
    <property type="project" value="UniProtKB-KW"/>
</dbReference>
<dbReference type="PRINTS" id="PR00502">
    <property type="entry name" value="NUDIXFAMILY"/>
</dbReference>
<dbReference type="PROSITE" id="PS00893">
    <property type="entry name" value="NUDIX_BOX"/>
    <property type="match status" value="1"/>
</dbReference>
<keyword evidence="2 4" id="KW-0378">Hydrolase</keyword>